<sequence>MLLSKNVYDTELVDSDDSFDSQGELGMNNDEAVQALETKVDTLLYRLHREEERKNSYKQKLISEKIIRQHVESKFVGDIQRLTQLVNTLKKEQISYRNRIRSSLFSSPPSTSNGQASMLTVAELACSATSGSTAPLQSSMNINSLQEEGVDELKNFRINEVSEFA</sequence>
<accession>A0A183EEF4</accession>
<dbReference type="OrthoDB" id="5821869at2759"/>
<gene>
    <name evidence="1" type="ORF">GPUH_LOCUS19346</name>
</gene>
<evidence type="ECO:0000313" key="1">
    <source>
        <dbReference type="EMBL" id="VDN33659.1"/>
    </source>
</evidence>
<protein>
    <submittedName>
        <fullName evidence="1 3">Uncharacterized protein</fullName>
    </submittedName>
</protein>
<evidence type="ECO:0000313" key="2">
    <source>
        <dbReference type="Proteomes" id="UP000271098"/>
    </source>
</evidence>
<reference evidence="3" key="1">
    <citation type="submission" date="2016-06" db="UniProtKB">
        <authorList>
            <consortium name="WormBaseParasite"/>
        </authorList>
    </citation>
    <scope>IDENTIFICATION</scope>
</reference>
<evidence type="ECO:0000313" key="3">
    <source>
        <dbReference type="WBParaSite" id="GPUH_0001937001-mRNA-1"/>
    </source>
</evidence>
<dbReference type="Proteomes" id="UP000271098">
    <property type="component" value="Unassembled WGS sequence"/>
</dbReference>
<organism evidence="3">
    <name type="scientific">Gongylonema pulchrum</name>
    <dbReference type="NCBI Taxonomy" id="637853"/>
    <lineage>
        <taxon>Eukaryota</taxon>
        <taxon>Metazoa</taxon>
        <taxon>Ecdysozoa</taxon>
        <taxon>Nematoda</taxon>
        <taxon>Chromadorea</taxon>
        <taxon>Rhabditida</taxon>
        <taxon>Spirurina</taxon>
        <taxon>Spiruromorpha</taxon>
        <taxon>Spiruroidea</taxon>
        <taxon>Gongylonematidae</taxon>
        <taxon>Gongylonema</taxon>
    </lineage>
</organism>
<dbReference type="WBParaSite" id="GPUH_0001937001-mRNA-1">
    <property type="protein sequence ID" value="GPUH_0001937001-mRNA-1"/>
    <property type="gene ID" value="GPUH_0001937001"/>
</dbReference>
<dbReference type="AlphaFoldDB" id="A0A183EEF4"/>
<name>A0A183EEF4_9BILA</name>
<reference evidence="1 2" key="2">
    <citation type="submission" date="2018-11" db="EMBL/GenBank/DDBJ databases">
        <authorList>
            <consortium name="Pathogen Informatics"/>
        </authorList>
    </citation>
    <scope>NUCLEOTIDE SEQUENCE [LARGE SCALE GENOMIC DNA]</scope>
</reference>
<proteinExistence type="predicted"/>
<dbReference type="EMBL" id="UYRT01088361">
    <property type="protein sequence ID" value="VDN33659.1"/>
    <property type="molecule type" value="Genomic_DNA"/>
</dbReference>
<keyword evidence="2" id="KW-1185">Reference proteome</keyword>